<feature type="compositionally biased region" description="Low complexity" evidence="2">
    <location>
        <begin position="961"/>
        <end position="998"/>
    </location>
</feature>
<dbReference type="SUPFAM" id="SSF52540">
    <property type="entry name" value="P-loop containing nucleoside triphosphate hydrolases"/>
    <property type="match status" value="1"/>
</dbReference>
<feature type="region of interest" description="Disordered" evidence="2">
    <location>
        <begin position="437"/>
        <end position="628"/>
    </location>
</feature>
<evidence type="ECO:0000313" key="4">
    <source>
        <dbReference type="EMBL" id="BFF99049.1"/>
    </source>
</evidence>
<dbReference type="Gene3D" id="3.40.50.10810">
    <property type="entry name" value="Tandem AAA-ATPase domain"/>
    <property type="match status" value="1"/>
</dbReference>
<feature type="compositionally biased region" description="Polar residues" evidence="2">
    <location>
        <begin position="552"/>
        <end position="563"/>
    </location>
</feature>
<feature type="compositionally biased region" description="Polar residues" evidence="2">
    <location>
        <begin position="883"/>
        <end position="912"/>
    </location>
</feature>
<feature type="compositionally biased region" description="Low complexity" evidence="2">
    <location>
        <begin position="845"/>
        <end position="859"/>
    </location>
</feature>
<feature type="compositionally biased region" description="Low complexity" evidence="2">
    <location>
        <begin position="919"/>
        <end position="930"/>
    </location>
</feature>
<feature type="region of interest" description="Disordered" evidence="2">
    <location>
        <begin position="883"/>
        <end position="947"/>
    </location>
</feature>
<evidence type="ECO:0000313" key="5">
    <source>
        <dbReference type="Proteomes" id="UP001500889"/>
    </source>
</evidence>
<evidence type="ECO:0000259" key="3">
    <source>
        <dbReference type="Pfam" id="PF00176"/>
    </source>
</evidence>
<feature type="region of interest" description="Disordered" evidence="2">
    <location>
        <begin position="707"/>
        <end position="745"/>
    </location>
</feature>
<dbReference type="EMBL" id="AP029265">
    <property type="protein sequence ID" value="BFF99049.1"/>
    <property type="molecule type" value="Genomic_DNA"/>
</dbReference>
<accession>A0AAU9FSP2</accession>
<feature type="compositionally biased region" description="Low complexity" evidence="2">
    <location>
        <begin position="437"/>
        <end position="451"/>
    </location>
</feature>
<dbReference type="AlphaFoldDB" id="A0AAU9FSP2"/>
<dbReference type="InterPro" id="IPR038718">
    <property type="entry name" value="SNF2-like_sf"/>
</dbReference>
<dbReference type="GO" id="GO:0005634">
    <property type="term" value="C:nucleus"/>
    <property type="evidence" value="ECO:0007669"/>
    <property type="project" value="UniProtKB-SubCell"/>
</dbReference>
<dbReference type="PANTHER" id="PTHR45629">
    <property type="entry name" value="SNF2/RAD54 FAMILY MEMBER"/>
    <property type="match status" value="1"/>
</dbReference>
<dbReference type="GO" id="GO:0005524">
    <property type="term" value="F:ATP binding"/>
    <property type="evidence" value="ECO:0007669"/>
    <property type="project" value="InterPro"/>
</dbReference>
<feature type="compositionally biased region" description="Polar residues" evidence="2">
    <location>
        <begin position="736"/>
        <end position="745"/>
    </location>
</feature>
<feature type="region of interest" description="Disordered" evidence="2">
    <location>
        <begin position="959"/>
        <end position="1007"/>
    </location>
</feature>
<comment type="subcellular location">
    <subcellularLocation>
        <location evidence="1">Nucleus</location>
    </subcellularLocation>
</comment>
<keyword evidence="5" id="KW-1185">Reference proteome</keyword>
<gene>
    <name evidence="4" type="ORF">DMAD_07049</name>
</gene>
<dbReference type="PANTHER" id="PTHR45629:SF7">
    <property type="entry name" value="DNA EXCISION REPAIR PROTEIN ERCC-6-RELATED"/>
    <property type="match status" value="1"/>
</dbReference>
<sequence length="1007" mass="112140">MYHFVSQQTPELRLSETALVSSHVTQYLKGFQLDAVRFLYERLSKGEFCILNDESGLGKLATVSALLSALDPAKKTLIVLQNEEQLLAGWQFHLNTLTDLSVYTIQSVQDTTESAHSVYLAKWSNLRSIGDLSRLKFDYVFVDNRGHALNNNFCNSMLVKHFEGKVNIVISSVDITSDVKLLYNVLRLGGRLEHKHRNFHTFDRTFHLPDPKEVFSKRIDLEEYYKKRGFLSEYIKDFRLRRFRHQFEQSLPLVPLEQYKTNLNLWLAFRNSQSTLSGSSDVCSTVASSVEINQCQTEEPGRVELEHSNEAVIMPPLVFESSDSEHELVMLPAAAPVLDANEILIVSSDDCEIITSPSTPPMHKPSKESPSIKPKRKYVKRQAPAKQPELTESEPEEEENRPRQKRLTPTAAGVDAAAAVDVTADAAAAADDEVASAAAAADEVASGAAAVSPKEKPRKVNVRLRRMSLAAPQRESTPPREAMPPPPVTPKTEPKPKRRQAMSPSSPLRRPVTRGMQRLTRSADAKLNSKYLMHRIRLEDCKKTTPRRPKSESSQTPRTSQSRVKQERSEPQETPKRRPGRPPKKDIQEKSNSRTTKSKATEETYKRTRGRPRTNEAQQQEHGSKIKPIVATPQVMSSGSLSSEYMQCGQKLPDNVDVLDLPAFRIPFTPQPANPMLPSTFTLFSDSEVLSVPLTSPQQRETIVICSSHDESSQPCSSTTQSRRTKALKRKRKQEPPTSGSSTFGMLLSQQRYPIKSPDIFSNCSDISQLTMAQPPPKPSSPFEGFKIFGSEVKQFQQQHAKAIVGPAKKKRERSCLDILEQMFEPRTPVTSSPKVLPSLPNVTPPQQQQQQPQPAPKQISQRRRTFAEEDFFEITNNGEFGSRLRLNSSGDVSPVQQDRSTQSNKITNYLISSGPEKSGNSGNRAASAAQTLRKSPKAAGKSTQSTKLTRWFGAAFGAGSQNNSVESQSVSAPSTPMAPSTSEAACRARSARSAGPSQRKRLDLYK</sequence>
<dbReference type="InterPro" id="IPR027417">
    <property type="entry name" value="P-loop_NTPase"/>
</dbReference>
<feature type="compositionally biased region" description="Basic residues" evidence="2">
    <location>
        <begin position="723"/>
        <end position="733"/>
    </location>
</feature>
<reference evidence="4 5" key="1">
    <citation type="submission" date="2024-02" db="EMBL/GenBank/DDBJ databases">
        <title>A chromosome-level genome assembly of Drosophila madeirensis, a fruit fly species endemic to Madeira island.</title>
        <authorList>
            <person name="Tomihara K."/>
            <person name="Llopart A."/>
            <person name="Yamamoto D."/>
        </authorList>
    </citation>
    <scope>NUCLEOTIDE SEQUENCE [LARGE SCALE GENOMIC DNA]</scope>
    <source>
        <strain evidence="4 5">RF1</strain>
    </source>
</reference>
<feature type="compositionally biased region" description="Basic and acidic residues" evidence="2">
    <location>
        <begin position="564"/>
        <end position="576"/>
    </location>
</feature>
<feature type="compositionally biased region" description="Basic and acidic residues" evidence="2">
    <location>
        <begin position="583"/>
        <end position="592"/>
    </location>
</feature>
<dbReference type="InterPro" id="IPR050496">
    <property type="entry name" value="SNF2_RAD54_helicase_repair"/>
</dbReference>
<feature type="compositionally biased region" description="Basic residues" evidence="2">
    <location>
        <begin position="456"/>
        <end position="466"/>
    </location>
</feature>
<dbReference type="Proteomes" id="UP001500889">
    <property type="component" value="Chromosome J"/>
</dbReference>
<evidence type="ECO:0000256" key="2">
    <source>
        <dbReference type="SAM" id="MobiDB-lite"/>
    </source>
</evidence>
<feature type="region of interest" description="Disordered" evidence="2">
    <location>
        <begin position="828"/>
        <end position="864"/>
    </location>
</feature>
<dbReference type="Pfam" id="PF00176">
    <property type="entry name" value="SNF2-rel_dom"/>
    <property type="match status" value="1"/>
</dbReference>
<name>A0AAU9FSP2_DROMD</name>
<protein>
    <submittedName>
        <fullName evidence="4">Protein suppressor of underreplication</fullName>
    </submittedName>
</protein>
<dbReference type="InterPro" id="IPR000330">
    <property type="entry name" value="SNF2_N"/>
</dbReference>
<evidence type="ECO:0000256" key="1">
    <source>
        <dbReference type="ARBA" id="ARBA00004123"/>
    </source>
</evidence>
<feature type="region of interest" description="Disordered" evidence="2">
    <location>
        <begin position="352"/>
        <end position="412"/>
    </location>
</feature>
<feature type="compositionally biased region" description="Polar residues" evidence="2">
    <location>
        <begin position="713"/>
        <end position="722"/>
    </location>
</feature>
<feature type="domain" description="SNF2 N-terminal" evidence="3">
    <location>
        <begin position="31"/>
        <end position="252"/>
    </location>
</feature>
<organism evidence="4 5">
    <name type="scientific">Drosophila madeirensis</name>
    <name type="common">Fruit fly</name>
    <dbReference type="NCBI Taxonomy" id="30013"/>
    <lineage>
        <taxon>Eukaryota</taxon>
        <taxon>Metazoa</taxon>
        <taxon>Ecdysozoa</taxon>
        <taxon>Arthropoda</taxon>
        <taxon>Hexapoda</taxon>
        <taxon>Insecta</taxon>
        <taxon>Pterygota</taxon>
        <taxon>Neoptera</taxon>
        <taxon>Endopterygota</taxon>
        <taxon>Diptera</taxon>
        <taxon>Brachycera</taxon>
        <taxon>Muscomorpha</taxon>
        <taxon>Ephydroidea</taxon>
        <taxon>Drosophilidae</taxon>
        <taxon>Drosophila</taxon>
        <taxon>Sophophora</taxon>
    </lineage>
</organism>
<proteinExistence type="predicted"/>